<dbReference type="PANTHER" id="PTHR38075">
    <property type="entry name" value="DUF4139 DOMAIN-CONTAINING PROTEIN"/>
    <property type="match status" value="1"/>
</dbReference>
<evidence type="ECO:0000313" key="3">
    <source>
        <dbReference type="Proteomes" id="UP000663824"/>
    </source>
</evidence>
<feature type="transmembrane region" description="Helical" evidence="1">
    <location>
        <begin position="16"/>
        <end position="35"/>
    </location>
</feature>
<proteinExistence type="predicted"/>
<accession>A0A816ZAI3</accession>
<gene>
    <name evidence="2" type="ORF">MBJ925_LOCUS35057</name>
</gene>
<dbReference type="Proteomes" id="UP000663824">
    <property type="component" value="Unassembled WGS sequence"/>
</dbReference>
<dbReference type="PANTHER" id="PTHR38075:SF1">
    <property type="entry name" value="DUF4139 DOMAIN-CONTAINING PROTEIN"/>
    <property type="match status" value="1"/>
</dbReference>
<dbReference type="EMBL" id="CAJNRE010019373">
    <property type="protein sequence ID" value="CAF2194589.1"/>
    <property type="molecule type" value="Genomic_DNA"/>
</dbReference>
<keyword evidence="1" id="KW-0812">Transmembrane</keyword>
<dbReference type="AlphaFoldDB" id="A0A816ZAI3"/>
<name>A0A816ZAI3_9BILA</name>
<comment type="caution">
    <text evidence="2">The sequence shown here is derived from an EMBL/GenBank/DDBJ whole genome shotgun (WGS) entry which is preliminary data.</text>
</comment>
<keyword evidence="1" id="KW-0472">Membrane</keyword>
<sequence length="456" mass="51839">MAFSSSFIHLFIQQKILNSMAILCLIIFIYAFTTFTPQSALSDSTTVRIYDSFAEICKSYNGPLRFRQVDWDNIKHESIILQSASDTNNTILFFERRIVRINSNMIGKNVFVRKYAEQQNSTVCQLIKDNGEYSVVREIETGRYIRVQSDLIEYSHEPQSSSIYEVSFHPFPSAIPLTVTYVVNSLRWTTRYILRTFADGRNQFQVLADIINSSPFSYHFNVTHLMAGEISLAFGSSKSSSLVATTISSKNNMDYSGIHLFSLINKSLTIEPNSILTLPIILPQIQIKISYVHTLIMTIPSIISNSDTTILSGKHKFQRLYQISNSSSFLPTGHLLLYDSSVNVLTGECNLPALAESEKYEFELGQDSDIMLVYNRTLTTNRATNSTLVTTNVLVQNYKQRKVNIRLKSICQLSMTCVFYDNKGRTLGPRLRYELVLQAKSEVAFTFSTIRMAQQN</sequence>
<keyword evidence="1" id="KW-1133">Transmembrane helix</keyword>
<evidence type="ECO:0000256" key="1">
    <source>
        <dbReference type="SAM" id="Phobius"/>
    </source>
</evidence>
<organism evidence="2 3">
    <name type="scientific">Rotaria magnacalcarata</name>
    <dbReference type="NCBI Taxonomy" id="392030"/>
    <lineage>
        <taxon>Eukaryota</taxon>
        <taxon>Metazoa</taxon>
        <taxon>Spiralia</taxon>
        <taxon>Gnathifera</taxon>
        <taxon>Rotifera</taxon>
        <taxon>Eurotatoria</taxon>
        <taxon>Bdelloidea</taxon>
        <taxon>Philodinida</taxon>
        <taxon>Philodinidae</taxon>
        <taxon>Rotaria</taxon>
    </lineage>
</organism>
<protein>
    <recommendedName>
        <fullName evidence="4">DUF4139 domain-containing protein</fullName>
    </recommendedName>
</protein>
<reference evidence="2" key="1">
    <citation type="submission" date="2021-02" db="EMBL/GenBank/DDBJ databases">
        <authorList>
            <person name="Nowell W R."/>
        </authorList>
    </citation>
    <scope>NUCLEOTIDE SEQUENCE</scope>
</reference>
<evidence type="ECO:0000313" key="2">
    <source>
        <dbReference type="EMBL" id="CAF2194589.1"/>
    </source>
</evidence>
<evidence type="ECO:0008006" key="4">
    <source>
        <dbReference type="Google" id="ProtNLM"/>
    </source>
</evidence>